<dbReference type="AlphaFoldDB" id="E2B0C5"/>
<evidence type="ECO:0000313" key="2">
    <source>
        <dbReference type="Proteomes" id="UP000000311"/>
    </source>
</evidence>
<organism evidence="2">
    <name type="scientific">Camponotus floridanus</name>
    <name type="common">Florida carpenter ant</name>
    <dbReference type="NCBI Taxonomy" id="104421"/>
    <lineage>
        <taxon>Eukaryota</taxon>
        <taxon>Metazoa</taxon>
        <taxon>Ecdysozoa</taxon>
        <taxon>Arthropoda</taxon>
        <taxon>Hexapoda</taxon>
        <taxon>Insecta</taxon>
        <taxon>Pterygota</taxon>
        <taxon>Neoptera</taxon>
        <taxon>Endopterygota</taxon>
        <taxon>Hymenoptera</taxon>
        <taxon>Apocrita</taxon>
        <taxon>Aculeata</taxon>
        <taxon>Formicoidea</taxon>
        <taxon>Formicidae</taxon>
        <taxon>Formicinae</taxon>
        <taxon>Camponotus</taxon>
    </lineage>
</organism>
<protein>
    <submittedName>
        <fullName evidence="1">Uncharacterized protein</fullName>
    </submittedName>
</protein>
<proteinExistence type="predicted"/>
<dbReference type="InParanoid" id="E2B0C5"/>
<evidence type="ECO:0000313" key="1">
    <source>
        <dbReference type="EMBL" id="EFN60877.1"/>
    </source>
</evidence>
<sequence length="36" mass="4061">KMKGFIKTHKDPPPTANFKNVIYKLNCNSCDTSYVG</sequence>
<reference evidence="1 2" key="1">
    <citation type="journal article" date="2010" name="Science">
        <title>Genomic comparison of the ants Camponotus floridanus and Harpegnathos saltator.</title>
        <authorList>
            <person name="Bonasio R."/>
            <person name="Zhang G."/>
            <person name="Ye C."/>
            <person name="Mutti N.S."/>
            <person name="Fang X."/>
            <person name="Qin N."/>
            <person name="Donahue G."/>
            <person name="Yang P."/>
            <person name="Li Q."/>
            <person name="Li C."/>
            <person name="Zhang P."/>
            <person name="Huang Z."/>
            <person name="Berger S.L."/>
            <person name="Reinberg D."/>
            <person name="Wang J."/>
            <person name="Liebig J."/>
        </authorList>
    </citation>
    <scope>NUCLEOTIDE SEQUENCE [LARGE SCALE GENOMIC DNA]</scope>
    <source>
        <strain evidence="2">C129</strain>
    </source>
</reference>
<accession>E2B0C5</accession>
<feature type="non-terminal residue" evidence="1">
    <location>
        <position position="36"/>
    </location>
</feature>
<name>E2B0C5_CAMFO</name>
<feature type="non-terminal residue" evidence="1">
    <location>
        <position position="1"/>
    </location>
</feature>
<keyword evidence="2" id="KW-1185">Reference proteome</keyword>
<dbReference type="Proteomes" id="UP000000311">
    <property type="component" value="Unassembled WGS sequence"/>
</dbReference>
<dbReference type="EMBL" id="GL444493">
    <property type="protein sequence ID" value="EFN60877.1"/>
    <property type="molecule type" value="Genomic_DNA"/>
</dbReference>
<gene>
    <name evidence="1" type="ORF">EAG_16032</name>
</gene>